<feature type="compositionally biased region" description="Basic and acidic residues" evidence="1">
    <location>
        <begin position="89"/>
        <end position="119"/>
    </location>
</feature>
<dbReference type="RefSeq" id="WP_260793681.1">
    <property type="nucleotide sequence ID" value="NZ_CP093313.1"/>
</dbReference>
<dbReference type="EMBL" id="CP093313">
    <property type="protein sequence ID" value="UWZ84177.1"/>
    <property type="molecule type" value="Genomic_DNA"/>
</dbReference>
<dbReference type="Proteomes" id="UP001059380">
    <property type="component" value="Chromosome"/>
</dbReference>
<dbReference type="KEGG" id="orp:MOP44_26945"/>
<gene>
    <name evidence="3" type="ORF">MOP44_26945</name>
</gene>
<evidence type="ECO:0000256" key="2">
    <source>
        <dbReference type="SAM" id="SignalP"/>
    </source>
</evidence>
<feature type="region of interest" description="Disordered" evidence="1">
    <location>
        <begin position="89"/>
        <end position="123"/>
    </location>
</feature>
<evidence type="ECO:0000313" key="4">
    <source>
        <dbReference type="Proteomes" id="UP001059380"/>
    </source>
</evidence>
<protein>
    <submittedName>
        <fullName evidence="3">Uncharacterized protein</fullName>
    </submittedName>
</protein>
<proteinExistence type="predicted"/>
<feature type="chain" id="PRO_5039941052" evidence="2">
    <location>
        <begin position="21"/>
        <end position="278"/>
    </location>
</feature>
<sequence>MRLRSQLGAICLFVASIAAAQSSAPLPDPRQLMRDVVAHQKQLEKVRENYTYSSQITQQDLDSKGNVTKTETTESENFFVNGHAISRTVKKDGKPLSPHDEQKETERVTKQVQKAEKLPPDQPLEGQAISISRILDIMDVGPPRRETFRNRSTIVFDFVGRKDAKAHGIAEEASKKLKGTMWIDEADREVAHLEVTFYDNFHIAGGLLANIQKGTSFRFDQAPVDGALWLPTGGEGNVQLRVVMVKGIRQHFTERNYDYKRFSVETQQNKDAKVVGKP</sequence>
<accession>A0A9J7BNT2</accession>
<dbReference type="AlphaFoldDB" id="A0A9J7BNT2"/>
<evidence type="ECO:0000313" key="3">
    <source>
        <dbReference type="EMBL" id="UWZ84177.1"/>
    </source>
</evidence>
<evidence type="ECO:0000256" key="1">
    <source>
        <dbReference type="SAM" id="MobiDB-lite"/>
    </source>
</evidence>
<feature type="signal peptide" evidence="2">
    <location>
        <begin position="1"/>
        <end position="20"/>
    </location>
</feature>
<keyword evidence="4" id="KW-1185">Reference proteome</keyword>
<keyword evidence="2" id="KW-0732">Signal</keyword>
<organism evidence="3 4">
    <name type="scientific">Occallatibacter riparius</name>
    <dbReference type="NCBI Taxonomy" id="1002689"/>
    <lineage>
        <taxon>Bacteria</taxon>
        <taxon>Pseudomonadati</taxon>
        <taxon>Acidobacteriota</taxon>
        <taxon>Terriglobia</taxon>
        <taxon>Terriglobales</taxon>
        <taxon>Acidobacteriaceae</taxon>
        <taxon>Occallatibacter</taxon>
    </lineage>
</organism>
<name>A0A9J7BNT2_9BACT</name>
<reference evidence="3" key="1">
    <citation type="submission" date="2021-04" db="EMBL/GenBank/DDBJ databases">
        <title>Phylogenetic analysis of Acidobacteriaceae.</title>
        <authorList>
            <person name="Qiu L."/>
            <person name="Zhang Q."/>
        </authorList>
    </citation>
    <scope>NUCLEOTIDE SEQUENCE</scope>
    <source>
        <strain evidence="3">DSM 25168</strain>
    </source>
</reference>